<protein>
    <submittedName>
        <fullName evidence="2">Uncharacterized protein</fullName>
    </submittedName>
</protein>
<dbReference type="EMBL" id="JASJQH010001563">
    <property type="protein sequence ID" value="KAK9761111.1"/>
    <property type="molecule type" value="Genomic_DNA"/>
</dbReference>
<evidence type="ECO:0000313" key="3">
    <source>
        <dbReference type="Proteomes" id="UP001479436"/>
    </source>
</evidence>
<accession>A0ABR2WI07</accession>
<feature type="compositionally biased region" description="Polar residues" evidence="1">
    <location>
        <begin position="22"/>
        <end position="34"/>
    </location>
</feature>
<evidence type="ECO:0000256" key="1">
    <source>
        <dbReference type="SAM" id="MobiDB-lite"/>
    </source>
</evidence>
<comment type="caution">
    <text evidence="2">The sequence shown here is derived from an EMBL/GenBank/DDBJ whole genome shotgun (WGS) entry which is preliminary data.</text>
</comment>
<keyword evidence="3" id="KW-1185">Reference proteome</keyword>
<reference evidence="2 3" key="1">
    <citation type="submission" date="2023-04" db="EMBL/GenBank/DDBJ databases">
        <title>Genome of Basidiobolus ranarum AG-B5.</title>
        <authorList>
            <person name="Stajich J.E."/>
            <person name="Carter-House D."/>
            <person name="Gryganskyi A."/>
        </authorList>
    </citation>
    <scope>NUCLEOTIDE SEQUENCE [LARGE SCALE GENOMIC DNA]</scope>
    <source>
        <strain evidence="2 3">AG-B5</strain>
    </source>
</reference>
<gene>
    <name evidence="2" type="ORF">K7432_014225</name>
</gene>
<organism evidence="2 3">
    <name type="scientific">Basidiobolus ranarum</name>
    <dbReference type="NCBI Taxonomy" id="34480"/>
    <lineage>
        <taxon>Eukaryota</taxon>
        <taxon>Fungi</taxon>
        <taxon>Fungi incertae sedis</taxon>
        <taxon>Zoopagomycota</taxon>
        <taxon>Entomophthoromycotina</taxon>
        <taxon>Basidiobolomycetes</taxon>
        <taxon>Basidiobolales</taxon>
        <taxon>Basidiobolaceae</taxon>
        <taxon>Basidiobolus</taxon>
    </lineage>
</organism>
<proteinExistence type="predicted"/>
<evidence type="ECO:0000313" key="2">
    <source>
        <dbReference type="EMBL" id="KAK9761111.1"/>
    </source>
</evidence>
<feature type="region of interest" description="Disordered" evidence="1">
    <location>
        <begin position="20"/>
        <end position="59"/>
    </location>
</feature>
<sequence>MSFLASIVNSTSRVFTRRLNEPVTQTISKTEGTMSQSRRHSSHSQPASSLKRRQRSEQSRAMAGFAITLGGIEGFDATGFHFYDAAR</sequence>
<name>A0ABR2WI07_9FUNG</name>
<dbReference type="Proteomes" id="UP001479436">
    <property type="component" value="Unassembled WGS sequence"/>
</dbReference>